<sequence length="167" mass="17122">METSASTPTAPRDYPAVPFTLAGHSRRGALSSRSPASTQPPGRGEPGPTHDPVLRPVSMLLVDGGDGHGEGTVPAALDILTTTLTHAGRSYRVGGLSTVVTRRAVRGRGHGARLVAAAHRVVTTGSRATATVRPVSPTPPRTCPWAAAPPPSQGGAPFPPAREEPAR</sequence>
<dbReference type="Proteomes" id="UP000299290">
    <property type="component" value="Unassembled WGS sequence"/>
</dbReference>
<keyword evidence="3" id="KW-1185">Reference proteome</keyword>
<reference evidence="2 3" key="1">
    <citation type="journal article" date="2020" name="Int. J. Syst. Evol. Microbiol.">
        <title>Reclassification of Streptomyces castelarensis and Streptomyces sporoclivatus as later heterotypic synonyms of Streptomyces antimycoticus.</title>
        <authorList>
            <person name="Komaki H."/>
            <person name="Tamura T."/>
        </authorList>
    </citation>
    <scope>NUCLEOTIDE SEQUENCE [LARGE SCALE GENOMIC DNA]</scope>
    <source>
        <strain evidence="2 3">NBRC 12839</strain>
    </source>
</reference>
<evidence type="ECO:0000313" key="2">
    <source>
        <dbReference type="EMBL" id="GDY40829.1"/>
    </source>
</evidence>
<dbReference type="SUPFAM" id="SSF55729">
    <property type="entry name" value="Acyl-CoA N-acyltransferases (Nat)"/>
    <property type="match status" value="1"/>
</dbReference>
<comment type="caution">
    <text evidence="2">The sequence shown here is derived from an EMBL/GenBank/DDBJ whole genome shotgun (WGS) entry which is preliminary data.</text>
</comment>
<feature type="region of interest" description="Disordered" evidence="1">
    <location>
        <begin position="127"/>
        <end position="167"/>
    </location>
</feature>
<evidence type="ECO:0000313" key="3">
    <source>
        <dbReference type="Proteomes" id="UP000299290"/>
    </source>
</evidence>
<feature type="compositionally biased region" description="Polar residues" evidence="1">
    <location>
        <begin position="31"/>
        <end position="40"/>
    </location>
</feature>
<dbReference type="Gene3D" id="3.40.630.30">
    <property type="match status" value="1"/>
</dbReference>
<accession>A0A4D4K3G0</accession>
<feature type="compositionally biased region" description="Pro residues" evidence="1">
    <location>
        <begin position="136"/>
        <end position="160"/>
    </location>
</feature>
<protein>
    <submittedName>
        <fullName evidence="2">Uncharacterized protein</fullName>
    </submittedName>
</protein>
<dbReference type="EMBL" id="BJHV01000001">
    <property type="protein sequence ID" value="GDY40829.1"/>
    <property type="molecule type" value="Genomic_DNA"/>
</dbReference>
<gene>
    <name evidence="2" type="ORF">SANT12839_017110</name>
</gene>
<feature type="region of interest" description="Disordered" evidence="1">
    <location>
        <begin position="1"/>
        <end position="55"/>
    </location>
</feature>
<dbReference type="AlphaFoldDB" id="A0A4D4K3G0"/>
<dbReference type="InterPro" id="IPR016181">
    <property type="entry name" value="Acyl_CoA_acyltransferase"/>
</dbReference>
<evidence type="ECO:0000256" key="1">
    <source>
        <dbReference type="SAM" id="MobiDB-lite"/>
    </source>
</evidence>
<organism evidence="2 3">
    <name type="scientific">Streptomyces antimycoticus</name>
    <dbReference type="NCBI Taxonomy" id="68175"/>
    <lineage>
        <taxon>Bacteria</taxon>
        <taxon>Bacillati</taxon>
        <taxon>Actinomycetota</taxon>
        <taxon>Actinomycetes</taxon>
        <taxon>Kitasatosporales</taxon>
        <taxon>Streptomycetaceae</taxon>
        <taxon>Streptomyces</taxon>
        <taxon>Streptomyces violaceusniger group</taxon>
    </lineage>
</organism>
<proteinExistence type="predicted"/>
<name>A0A4D4K3G0_9ACTN</name>